<evidence type="ECO:0008006" key="5">
    <source>
        <dbReference type="Google" id="ProtNLM"/>
    </source>
</evidence>
<comment type="caution">
    <text evidence="3">The sequence shown here is derived from an EMBL/GenBank/DDBJ whole genome shotgun (WGS) entry which is preliminary data.</text>
</comment>
<evidence type="ECO:0000259" key="2">
    <source>
        <dbReference type="Pfam" id="PF18003"/>
    </source>
</evidence>
<organism evidence="3 4">
    <name type="scientific">Adhaeribacter pallidiroseus</name>
    <dbReference type="NCBI Taxonomy" id="2072847"/>
    <lineage>
        <taxon>Bacteria</taxon>
        <taxon>Pseudomonadati</taxon>
        <taxon>Bacteroidota</taxon>
        <taxon>Cytophagia</taxon>
        <taxon>Cytophagales</taxon>
        <taxon>Hymenobacteraceae</taxon>
        <taxon>Adhaeribacter</taxon>
    </lineage>
</organism>
<evidence type="ECO:0000259" key="1">
    <source>
        <dbReference type="Pfam" id="PF12866"/>
    </source>
</evidence>
<dbReference type="Gene3D" id="2.60.40.2060">
    <property type="match status" value="1"/>
</dbReference>
<dbReference type="OrthoDB" id="1433240at2"/>
<keyword evidence="4" id="KW-1185">Reference proteome</keyword>
<sequence>MKLKHLVIMALGFGLGSCAKDNFEPPKSVLDGRLVYQGEPILVQSANANGGNVSDFPVFFELWEKAYQNRSSIRVPVKQDGTFSAVLFNGDYKLTIPNGQGPFLWKTTATNAPDSLTVNLNGSQTLDLEVTPYYMIRNAQFTTSGRVVTSTVAVNKIITDANAKDVERVSLYVNRTQFVDAGNNIKAADLAGSAIPDLNNVSIATEAIGAIVPSQNYVFARIGVKIAGIEDMIYSPVQKVNLQ</sequence>
<dbReference type="Proteomes" id="UP000253919">
    <property type="component" value="Unassembled WGS sequence"/>
</dbReference>
<protein>
    <recommendedName>
        <fullName evidence="5">DUF3823 domain-containing protein</fullName>
    </recommendedName>
</protein>
<dbReference type="Gene3D" id="2.60.40.1120">
    <property type="entry name" value="Carboxypeptidase-like, regulatory domain"/>
    <property type="match status" value="1"/>
</dbReference>
<dbReference type="EMBL" id="QASA01000001">
    <property type="protein sequence ID" value="RDC63422.1"/>
    <property type="molecule type" value="Genomic_DNA"/>
</dbReference>
<feature type="domain" description="DUF3823" evidence="1">
    <location>
        <begin position="28"/>
        <end position="131"/>
    </location>
</feature>
<proteinExistence type="predicted"/>
<accession>A0A369QG76</accession>
<gene>
    <name evidence="3" type="ORF">AHMF7616_02025</name>
</gene>
<feature type="domain" description="DUF3823" evidence="2">
    <location>
        <begin position="134"/>
        <end position="239"/>
    </location>
</feature>
<dbReference type="Pfam" id="PF12866">
    <property type="entry name" value="DUF3823"/>
    <property type="match status" value="1"/>
</dbReference>
<dbReference type="Pfam" id="PF18003">
    <property type="entry name" value="DUF3823_C"/>
    <property type="match status" value="1"/>
</dbReference>
<evidence type="ECO:0000313" key="4">
    <source>
        <dbReference type="Proteomes" id="UP000253919"/>
    </source>
</evidence>
<evidence type="ECO:0000313" key="3">
    <source>
        <dbReference type="EMBL" id="RDC63422.1"/>
    </source>
</evidence>
<dbReference type="InterPro" id="IPR024278">
    <property type="entry name" value="DUF3823_N"/>
</dbReference>
<dbReference type="PROSITE" id="PS51257">
    <property type="entry name" value="PROKAR_LIPOPROTEIN"/>
    <property type="match status" value="1"/>
</dbReference>
<dbReference type="AlphaFoldDB" id="A0A369QG76"/>
<reference evidence="3 4" key="1">
    <citation type="submission" date="2018-04" db="EMBL/GenBank/DDBJ databases">
        <title>Adhaeribacter sp. HMF7616 genome sequencing and assembly.</title>
        <authorList>
            <person name="Kang H."/>
            <person name="Kang J."/>
            <person name="Cha I."/>
            <person name="Kim H."/>
            <person name="Joh K."/>
        </authorList>
    </citation>
    <scope>NUCLEOTIDE SEQUENCE [LARGE SCALE GENOMIC DNA]</scope>
    <source>
        <strain evidence="3 4">HMF7616</strain>
    </source>
</reference>
<dbReference type="InterPro" id="IPR041186">
    <property type="entry name" value="DUF3823_C"/>
</dbReference>
<name>A0A369QG76_9BACT</name>